<gene>
    <name evidence="5 7" type="primary">frr</name>
    <name evidence="7" type="ORF">IAD15_10815</name>
</gene>
<comment type="subcellular location">
    <subcellularLocation>
        <location evidence="1 5">Cytoplasm</location>
    </subcellularLocation>
</comment>
<evidence type="ECO:0000256" key="3">
    <source>
        <dbReference type="ARBA" id="ARBA00022490"/>
    </source>
</evidence>
<evidence type="ECO:0000259" key="6">
    <source>
        <dbReference type="Pfam" id="PF01765"/>
    </source>
</evidence>
<comment type="function">
    <text evidence="5">Responsible for the release of ribosomes from messenger RNA at the termination of protein biosynthesis. May increase the efficiency of translation by recycling ribosomes from one round of translation to another.</text>
</comment>
<dbReference type="Gene3D" id="3.30.1360.40">
    <property type="match status" value="1"/>
</dbReference>
<dbReference type="InterPro" id="IPR002661">
    <property type="entry name" value="Ribosome_recyc_fac"/>
</dbReference>
<dbReference type="GO" id="GO:0006415">
    <property type="term" value="P:translational termination"/>
    <property type="evidence" value="ECO:0007669"/>
    <property type="project" value="UniProtKB-UniRule"/>
</dbReference>
<dbReference type="InterPro" id="IPR036191">
    <property type="entry name" value="RRF_sf"/>
</dbReference>
<dbReference type="AlphaFoldDB" id="A0A9D1HQ84"/>
<dbReference type="Gene3D" id="1.10.132.20">
    <property type="entry name" value="Ribosome-recycling factor"/>
    <property type="match status" value="1"/>
</dbReference>
<dbReference type="Proteomes" id="UP000824175">
    <property type="component" value="Unassembled WGS sequence"/>
</dbReference>
<keyword evidence="4 5" id="KW-0648">Protein biosynthesis</keyword>
<evidence type="ECO:0000313" key="8">
    <source>
        <dbReference type="Proteomes" id="UP000824175"/>
    </source>
</evidence>
<dbReference type="FunFam" id="1.10.132.20:FF:000001">
    <property type="entry name" value="Ribosome-recycling factor"/>
    <property type="match status" value="1"/>
</dbReference>
<feature type="domain" description="Ribosome recycling factor" evidence="6">
    <location>
        <begin position="20"/>
        <end position="179"/>
    </location>
</feature>
<sequence>MSKEIIEKASQRMEKAITALNHDLATVRTGRANPNMLDRISVDYWGSPTPVNQVASVQVVEGRQLVIKPYDKSTLKNIEHAIFESDLGITPQNDGNVIRLVIPPLTEDRRKEYCKVVSKMAEQAKVAIRNIRRDANDEIKKGDFSEDEAKRATEKVQKKTDEFVKKVDSIAKDKEKEIMTV</sequence>
<proteinExistence type="inferred from homology"/>
<dbReference type="SUPFAM" id="SSF55194">
    <property type="entry name" value="Ribosome recycling factor, RRF"/>
    <property type="match status" value="1"/>
</dbReference>
<name>A0A9D1HQ84_9FIRM</name>
<dbReference type="CDD" id="cd00520">
    <property type="entry name" value="RRF"/>
    <property type="match status" value="1"/>
</dbReference>
<dbReference type="HAMAP" id="MF_00040">
    <property type="entry name" value="RRF"/>
    <property type="match status" value="1"/>
</dbReference>
<reference evidence="7" key="2">
    <citation type="journal article" date="2021" name="PeerJ">
        <title>Extensive microbial diversity within the chicken gut microbiome revealed by metagenomics and culture.</title>
        <authorList>
            <person name="Gilroy R."/>
            <person name="Ravi A."/>
            <person name="Getino M."/>
            <person name="Pursley I."/>
            <person name="Horton D.L."/>
            <person name="Alikhan N.F."/>
            <person name="Baker D."/>
            <person name="Gharbi K."/>
            <person name="Hall N."/>
            <person name="Watson M."/>
            <person name="Adriaenssens E.M."/>
            <person name="Foster-Nyarko E."/>
            <person name="Jarju S."/>
            <person name="Secka A."/>
            <person name="Antonio M."/>
            <person name="Oren A."/>
            <person name="Chaudhuri R.R."/>
            <person name="La Ragione R."/>
            <person name="Hildebrand F."/>
            <person name="Pallen M.J."/>
        </authorList>
    </citation>
    <scope>NUCLEOTIDE SEQUENCE</scope>
    <source>
        <strain evidence="7">CHK195-11698</strain>
    </source>
</reference>
<evidence type="ECO:0000256" key="5">
    <source>
        <dbReference type="HAMAP-Rule" id="MF_00040"/>
    </source>
</evidence>
<protein>
    <recommendedName>
        <fullName evidence="5">Ribosome-recycling factor</fullName>
        <shortName evidence="5">RRF</shortName>
    </recommendedName>
    <alternativeName>
        <fullName evidence="5">Ribosome-releasing factor</fullName>
    </alternativeName>
</protein>
<organism evidence="7 8">
    <name type="scientific">Candidatus Fimiplasma intestinipullorum</name>
    <dbReference type="NCBI Taxonomy" id="2840825"/>
    <lineage>
        <taxon>Bacteria</taxon>
        <taxon>Bacillati</taxon>
        <taxon>Bacillota</taxon>
        <taxon>Clostridia</taxon>
        <taxon>Eubacteriales</taxon>
        <taxon>Candidatus Fimiplasma</taxon>
    </lineage>
</organism>
<evidence type="ECO:0000313" key="7">
    <source>
        <dbReference type="EMBL" id="HIU14538.1"/>
    </source>
</evidence>
<comment type="similarity">
    <text evidence="2 5">Belongs to the RRF family.</text>
</comment>
<evidence type="ECO:0000256" key="2">
    <source>
        <dbReference type="ARBA" id="ARBA00005912"/>
    </source>
</evidence>
<dbReference type="PANTHER" id="PTHR20982:SF3">
    <property type="entry name" value="MITOCHONDRIAL RIBOSOME RECYCLING FACTOR PSEUDO 1"/>
    <property type="match status" value="1"/>
</dbReference>
<accession>A0A9D1HQ84</accession>
<dbReference type="InterPro" id="IPR023584">
    <property type="entry name" value="Ribosome_recyc_fac_dom"/>
</dbReference>
<keyword evidence="3 5" id="KW-0963">Cytoplasm</keyword>
<evidence type="ECO:0000256" key="4">
    <source>
        <dbReference type="ARBA" id="ARBA00022917"/>
    </source>
</evidence>
<dbReference type="Pfam" id="PF01765">
    <property type="entry name" value="RRF"/>
    <property type="match status" value="1"/>
</dbReference>
<comment type="caution">
    <text evidence="7">The sequence shown here is derived from an EMBL/GenBank/DDBJ whole genome shotgun (WGS) entry which is preliminary data.</text>
</comment>
<dbReference type="NCBIfam" id="TIGR00496">
    <property type="entry name" value="frr"/>
    <property type="match status" value="1"/>
</dbReference>
<dbReference type="EMBL" id="DVMJ01000095">
    <property type="protein sequence ID" value="HIU14538.1"/>
    <property type="molecule type" value="Genomic_DNA"/>
</dbReference>
<dbReference type="GO" id="GO:0043023">
    <property type="term" value="F:ribosomal large subunit binding"/>
    <property type="evidence" value="ECO:0007669"/>
    <property type="project" value="TreeGrafter"/>
</dbReference>
<reference evidence="7" key="1">
    <citation type="submission" date="2020-10" db="EMBL/GenBank/DDBJ databases">
        <authorList>
            <person name="Gilroy R."/>
        </authorList>
    </citation>
    <scope>NUCLEOTIDE SEQUENCE</scope>
    <source>
        <strain evidence="7">CHK195-11698</strain>
    </source>
</reference>
<dbReference type="GO" id="GO:0005737">
    <property type="term" value="C:cytoplasm"/>
    <property type="evidence" value="ECO:0007669"/>
    <property type="project" value="UniProtKB-SubCell"/>
</dbReference>
<evidence type="ECO:0000256" key="1">
    <source>
        <dbReference type="ARBA" id="ARBA00004496"/>
    </source>
</evidence>
<dbReference type="FunFam" id="3.30.1360.40:FF:000001">
    <property type="entry name" value="Ribosome-recycling factor"/>
    <property type="match status" value="1"/>
</dbReference>
<dbReference type="PANTHER" id="PTHR20982">
    <property type="entry name" value="RIBOSOME RECYCLING FACTOR"/>
    <property type="match status" value="1"/>
</dbReference>